<keyword evidence="13" id="KW-1185">Reference proteome</keyword>
<evidence type="ECO:0000313" key="7">
    <source>
        <dbReference type="EMBL" id="KAE9176545.1"/>
    </source>
</evidence>
<dbReference type="EMBL" id="QXFY01001449">
    <property type="protein sequence ID" value="KAE9317474.1"/>
    <property type="molecule type" value="Genomic_DNA"/>
</dbReference>
<dbReference type="EMBL" id="QXFW01004948">
    <property type="protein sequence ID" value="KAE8963722.1"/>
    <property type="molecule type" value="Genomic_DNA"/>
</dbReference>
<dbReference type="EMBL" id="QXFZ01001465">
    <property type="protein sequence ID" value="KAE9090022.1"/>
    <property type="molecule type" value="Genomic_DNA"/>
</dbReference>
<evidence type="ECO:0000313" key="5">
    <source>
        <dbReference type="EMBL" id="KAE9090022.1"/>
    </source>
</evidence>
<keyword evidence="1" id="KW-0732">Signal</keyword>
<evidence type="ECO:0000313" key="11">
    <source>
        <dbReference type="EMBL" id="KAE9317474.1"/>
    </source>
</evidence>
<dbReference type="Proteomes" id="UP000440732">
    <property type="component" value="Unassembled WGS sequence"/>
</dbReference>
<evidence type="ECO:0000313" key="15">
    <source>
        <dbReference type="Proteomes" id="UP000440367"/>
    </source>
</evidence>
<sequence>MLPDGRPCRHAHHLAMLLSLCLPPPCPSCCSHCPCYGYARREAVTGLAEMLADGRPRL</sequence>
<dbReference type="EMBL" id="QXGB01002601">
    <property type="protein sequence ID" value="KAE9176545.1"/>
    <property type="molecule type" value="Genomic_DNA"/>
</dbReference>
<dbReference type="Proteomes" id="UP000486351">
    <property type="component" value="Unassembled WGS sequence"/>
</dbReference>
<evidence type="ECO:0000313" key="4">
    <source>
        <dbReference type="EMBL" id="KAE9089185.1"/>
    </source>
</evidence>
<evidence type="ECO:0000313" key="3">
    <source>
        <dbReference type="EMBL" id="KAE8963722.1"/>
    </source>
</evidence>
<dbReference type="Proteomes" id="UP000488956">
    <property type="component" value="Unassembled WGS sequence"/>
</dbReference>
<dbReference type="EMBL" id="QXGA01002492">
    <property type="protein sequence ID" value="KAE9096678.1"/>
    <property type="molecule type" value="Genomic_DNA"/>
</dbReference>
<evidence type="ECO:0000313" key="17">
    <source>
        <dbReference type="Proteomes" id="UP000441208"/>
    </source>
</evidence>
<evidence type="ECO:0000313" key="18">
    <source>
        <dbReference type="Proteomes" id="UP000460718"/>
    </source>
</evidence>
<dbReference type="Proteomes" id="UP000441208">
    <property type="component" value="Unassembled WGS sequence"/>
</dbReference>
<dbReference type="Proteomes" id="UP000437068">
    <property type="component" value="Unassembled WGS sequence"/>
</dbReference>
<evidence type="ECO:0000313" key="20">
    <source>
        <dbReference type="Proteomes" id="UP000486351"/>
    </source>
</evidence>
<dbReference type="EMBL" id="QXGD01001510">
    <property type="protein sequence ID" value="KAE9204597.1"/>
    <property type="molecule type" value="Genomic_DNA"/>
</dbReference>
<evidence type="ECO:0000313" key="6">
    <source>
        <dbReference type="EMBL" id="KAE9096678.1"/>
    </source>
</evidence>
<gene>
    <name evidence="10" type="ORF">PF001_g18187</name>
    <name evidence="9" type="ORF">PF002_g20588</name>
    <name evidence="8" type="ORF">PF004_g21362</name>
    <name evidence="7" type="ORF">PF005_g24895</name>
    <name evidence="6" type="ORF">PF006_g23726</name>
    <name evidence="5" type="ORF">PF007_g19393</name>
    <name evidence="11" type="ORF">PF008_g18736</name>
    <name evidence="2" type="ORF">PF009_g20247</name>
    <name evidence="4" type="ORF">PF010_g19093</name>
    <name evidence="3" type="ORF">PF011_g28930</name>
</gene>
<reference evidence="12 13" key="1">
    <citation type="submission" date="2018-08" db="EMBL/GenBank/DDBJ databases">
        <title>Genomic investigation of the strawberry pathogen Phytophthora fragariae indicates pathogenicity is determined by transcriptional variation in three key races.</title>
        <authorList>
            <person name="Adams T.M."/>
            <person name="Armitage A.D."/>
            <person name="Sobczyk M.K."/>
            <person name="Bates H.J."/>
            <person name="Dunwell J.M."/>
            <person name="Nellist C.F."/>
            <person name="Harrison R.J."/>
        </authorList>
    </citation>
    <scope>NUCLEOTIDE SEQUENCE [LARGE SCALE GENOMIC DNA]</scope>
    <source>
        <strain evidence="10 14">A4</strain>
        <strain evidence="9 15">BC-1</strain>
        <strain evidence="8 19">BC-23</strain>
        <strain evidence="7 13">NOV-27</strain>
        <strain evidence="6 16">NOV-5</strain>
        <strain evidence="5 17">NOV-71</strain>
        <strain evidence="11 20">NOV-77</strain>
        <strain evidence="2 12">NOV-9</strain>
        <strain evidence="4 21">ONT-3</strain>
        <strain evidence="3 18">SCRP245</strain>
    </source>
</reference>
<dbReference type="EMBL" id="QXGF01001487">
    <property type="protein sequence ID" value="KAE8929642.1"/>
    <property type="molecule type" value="Genomic_DNA"/>
</dbReference>
<dbReference type="EMBL" id="QXGC01002009">
    <property type="protein sequence ID" value="KAE9192246.1"/>
    <property type="molecule type" value="Genomic_DNA"/>
</dbReference>
<proteinExistence type="predicted"/>
<dbReference type="EMBL" id="QXGE01001368">
    <property type="protein sequence ID" value="KAE9293597.1"/>
    <property type="molecule type" value="Genomic_DNA"/>
</dbReference>
<dbReference type="Proteomes" id="UP000476176">
    <property type="component" value="Unassembled WGS sequence"/>
</dbReference>
<evidence type="ECO:0000313" key="16">
    <source>
        <dbReference type="Proteomes" id="UP000440732"/>
    </source>
</evidence>
<feature type="signal peptide" evidence="1">
    <location>
        <begin position="1"/>
        <end position="28"/>
    </location>
</feature>
<dbReference type="AlphaFoldDB" id="A0A6A3E7D7"/>
<evidence type="ECO:0000313" key="12">
    <source>
        <dbReference type="Proteomes" id="UP000429523"/>
    </source>
</evidence>
<organism evidence="2 12">
    <name type="scientific">Phytophthora fragariae</name>
    <dbReference type="NCBI Taxonomy" id="53985"/>
    <lineage>
        <taxon>Eukaryota</taxon>
        <taxon>Sar</taxon>
        <taxon>Stramenopiles</taxon>
        <taxon>Oomycota</taxon>
        <taxon>Peronosporomycetes</taxon>
        <taxon>Peronosporales</taxon>
        <taxon>Peronosporaceae</taxon>
        <taxon>Phytophthora</taxon>
    </lineage>
</organism>
<dbReference type="Proteomes" id="UP000460718">
    <property type="component" value="Unassembled WGS sequence"/>
</dbReference>
<dbReference type="Proteomes" id="UP000440367">
    <property type="component" value="Unassembled WGS sequence"/>
</dbReference>
<evidence type="ECO:0000313" key="10">
    <source>
        <dbReference type="EMBL" id="KAE9293597.1"/>
    </source>
</evidence>
<evidence type="ECO:0000256" key="1">
    <source>
        <dbReference type="SAM" id="SignalP"/>
    </source>
</evidence>
<evidence type="ECO:0000313" key="9">
    <source>
        <dbReference type="EMBL" id="KAE9204597.1"/>
    </source>
</evidence>
<comment type="caution">
    <text evidence="2">The sequence shown here is derived from an EMBL/GenBank/DDBJ whole genome shotgun (WGS) entry which is preliminary data.</text>
</comment>
<evidence type="ECO:0000313" key="21">
    <source>
        <dbReference type="Proteomes" id="UP000488956"/>
    </source>
</evidence>
<evidence type="ECO:0000313" key="14">
    <source>
        <dbReference type="Proteomes" id="UP000437068"/>
    </source>
</evidence>
<evidence type="ECO:0000313" key="8">
    <source>
        <dbReference type="EMBL" id="KAE9192246.1"/>
    </source>
</evidence>
<accession>A0A6A3E7D7</accession>
<evidence type="ECO:0000313" key="2">
    <source>
        <dbReference type="EMBL" id="KAE8929642.1"/>
    </source>
</evidence>
<dbReference type="Proteomes" id="UP000429523">
    <property type="component" value="Unassembled WGS sequence"/>
</dbReference>
<name>A0A6A3E7D7_9STRA</name>
<dbReference type="Proteomes" id="UP000433483">
    <property type="component" value="Unassembled WGS sequence"/>
</dbReference>
<dbReference type="EMBL" id="QXFX01001504">
    <property type="protein sequence ID" value="KAE9089185.1"/>
    <property type="molecule type" value="Genomic_DNA"/>
</dbReference>
<feature type="chain" id="PRO_5036163610" evidence="1">
    <location>
        <begin position="29"/>
        <end position="58"/>
    </location>
</feature>
<evidence type="ECO:0000313" key="19">
    <source>
        <dbReference type="Proteomes" id="UP000476176"/>
    </source>
</evidence>
<evidence type="ECO:0000313" key="13">
    <source>
        <dbReference type="Proteomes" id="UP000433483"/>
    </source>
</evidence>
<protein>
    <submittedName>
        <fullName evidence="2">Uncharacterized protein</fullName>
    </submittedName>
</protein>